<name>A0AAV0VCI6_9STRA</name>
<dbReference type="Proteomes" id="UP001162029">
    <property type="component" value="Unassembled WGS sequence"/>
</dbReference>
<dbReference type="EMBL" id="CANTFM010002379">
    <property type="protein sequence ID" value="CAI5746233.1"/>
    <property type="molecule type" value="Genomic_DNA"/>
</dbReference>
<organism evidence="1 2">
    <name type="scientific">Peronospora destructor</name>
    <dbReference type="NCBI Taxonomy" id="86335"/>
    <lineage>
        <taxon>Eukaryota</taxon>
        <taxon>Sar</taxon>
        <taxon>Stramenopiles</taxon>
        <taxon>Oomycota</taxon>
        <taxon>Peronosporomycetes</taxon>
        <taxon>Peronosporales</taxon>
        <taxon>Peronosporaceae</taxon>
        <taxon>Peronospora</taxon>
    </lineage>
</organism>
<gene>
    <name evidence="1" type="ORF">PDE001_LOCUS11241</name>
</gene>
<evidence type="ECO:0008006" key="3">
    <source>
        <dbReference type="Google" id="ProtNLM"/>
    </source>
</evidence>
<sequence>MLVEGIWDFYLLKSLPHELKTMTNTNELRVSENFPRVPKPCENVATKFFACFYEHGKQPAGKSDADVGNVALEKCKDAMLVYNSCVDAEMAKNPKEFFRVPEAYRMRK</sequence>
<comment type="caution">
    <text evidence="1">The sequence shown here is derived from an EMBL/GenBank/DDBJ whole genome shotgun (WGS) entry which is preliminary data.</text>
</comment>
<dbReference type="AlphaFoldDB" id="A0AAV0VCI6"/>
<evidence type="ECO:0000313" key="2">
    <source>
        <dbReference type="Proteomes" id="UP001162029"/>
    </source>
</evidence>
<protein>
    <recommendedName>
        <fullName evidence="3">IMS import disulfide relay-system CHCH-CHCH-like Cx9C domain-containing protein</fullName>
    </recommendedName>
</protein>
<keyword evidence="2" id="KW-1185">Reference proteome</keyword>
<accession>A0AAV0VCI6</accession>
<reference evidence="1" key="1">
    <citation type="submission" date="2022-12" db="EMBL/GenBank/DDBJ databases">
        <authorList>
            <person name="Webb A."/>
        </authorList>
    </citation>
    <scope>NUCLEOTIDE SEQUENCE</scope>
    <source>
        <strain evidence="1">Pd1</strain>
    </source>
</reference>
<proteinExistence type="predicted"/>
<evidence type="ECO:0000313" key="1">
    <source>
        <dbReference type="EMBL" id="CAI5746233.1"/>
    </source>
</evidence>